<accession>A0A837GBB2</accession>
<reference evidence="1" key="1">
    <citation type="journal article" date="2015" name="BMC Genomics">
        <title>Genome mining reveals unlocked bioactive potential of marine Gram-negative bacteria.</title>
        <authorList>
            <person name="Machado H."/>
            <person name="Sonnenschein E.C."/>
            <person name="Melchiorsen J."/>
            <person name="Gram L."/>
        </authorList>
    </citation>
    <scope>NUCLEOTIDE SEQUENCE</scope>
    <source>
        <strain evidence="1">S2052</strain>
    </source>
</reference>
<dbReference type="EMBL" id="JXXR01000004">
    <property type="protein sequence ID" value="KJY76066.1"/>
    <property type="molecule type" value="Genomic_DNA"/>
</dbReference>
<gene>
    <name evidence="1" type="ORF">TW71_05705</name>
</gene>
<name>A0A837GBB2_9VIBR</name>
<proteinExistence type="predicted"/>
<dbReference type="AlphaFoldDB" id="A0A837GBB2"/>
<comment type="caution">
    <text evidence="1">The sequence shown here is derived from an EMBL/GenBank/DDBJ whole genome shotgun (WGS) entry which is preliminary data.</text>
</comment>
<sequence>MMGKDKKHHKKTHKADKGYVTIENAEALHSDTFYVMQKIVEEAKATADNPEEGAACIDKDQLRLAVNFLRDNGIKPMSEYEREQLRLQEKALDDGFESDKQRKKYLKKIRKQQQGKISLYMNNAESVPVPDSVRENRLQDIAKRMEAAEIEAGELEAREAERNEEMRIKKLKGDKKQIKIAARELGLLVDDYLETLPVAVKLEALGVLEDWKELKSMQEKK</sequence>
<organism evidence="1">
    <name type="scientific">Vibrio coralliilyticus</name>
    <dbReference type="NCBI Taxonomy" id="190893"/>
    <lineage>
        <taxon>Bacteria</taxon>
        <taxon>Pseudomonadati</taxon>
        <taxon>Pseudomonadota</taxon>
        <taxon>Gammaproteobacteria</taxon>
        <taxon>Vibrionales</taxon>
        <taxon>Vibrionaceae</taxon>
        <taxon>Vibrio</taxon>
    </lineage>
</organism>
<dbReference type="RefSeq" id="WP_045985267.1">
    <property type="nucleotide sequence ID" value="NZ_CP063051.1"/>
</dbReference>
<evidence type="ECO:0000313" key="1">
    <source>
        <dbReference type="EMBL" id="KJY76066.1"/>
    </source>
</evidence>
<protein>
    <submittedName>
        <fullName evidence="1">Uncharacterized protein</fullName>
    </submittedName>
</protein>